<proteinExistence type="predicted"/>
<comment type="caution">
    <text evidence="2">The sequence shown here is derived from an EMBL/GenBank/DDBJ whole genome shotgun (WGS) entry which is preliminary data.</text>
</comment>
<dbReference type="Proteomes" id="UP000535501">
    <property type="component" value="Unassembled WGS sequence"/>
</dbReference>
<evidence type="ECO:0000256" key="1">
    <source>
        <dbReference type="SAM" id="SignalP"/>
    </source>
</evidence>
<gene>
    <name evidence="2" type="ORF">HNQ75_003612</name>
</gene>
<evidence type="ECO:0000313" key="2">
    <source>
        <dbReference type="EMBL" id="MBB6181624.1"/>
    </source>
</evidence>
<evidence type="ECO:0000313" key="3">
    <source>
        <dbReference type="Proteomes" id="UP000535501"/>
    </source>
</evidence>
<accession>A0A7X0DFX6</accession>
<name>A0A7X0DFX6_9HYPH</name>
<feature type="chain" id="PRO_5030902882" evidence="1">
    <location>
        <begin position="23"/>
        <end position="112"/>
    </location>
</feature>
<keyword evidence="3" id="KW-1185">Reference proteome</keyword>
<keyword evidence="1" id="KW-0732">Signal</keyword>
<protein>
    <submittedName>
        <fullName evidence="2">Uncharacterized protein</fullName>
    </submittedName>
</protein>
<dbReference type="AlphaFoldDB" id="A0A7X0DFX6"/>
<sequence length="112" mass="12050">MTRRVSMLFAAMAILTATGRAAAITAAPSTQLKVGRTEIHCYKNPCPWNGVWPASRAAHPNNLLWSGPTPPPMTGNAADLARVRSDYLEGCTLVEARFSGRVIAVERIIGKC</sequence>
<reference evidence="2 3" key="1">
    <citation type="submission" date="2020-08" db="EMBL/GenBank/DDBJ databases">
        <title>Genomic Encyclopedia of Type Strains, Phase IV (KMG-IV): sequencing the most valuable type-strain genomes for metagenomic binning, comparative biology and taxonomic classification.</title>
        <authorList>
            <person name="Goeker M."/>
        </authorList>
    </citation>
    <scope>NUCLEOTIDE SEQUENCE [LARGE SCALE GENOMIC DNA]</scope>
    <source>
        <strain evidence="2 3">DSM 102134</strain>
    </source>
</reference>
<dbReference type="EMBL" id="JACHEJ010000011">
    <property type="protein sequence ID" value="MBB6181624.1"/>
    <property type="molecule type" value="Genomic_DNA"/>
</dbReference>
<organism evidence="2 3">
    <name type="scientific">Pseudorhizobium flavum</name>
    <dbReference type="NCBI Taxonomy" id="1335061"/>
    <lineage>
        <taxon>Bacteria</taxon>
        <taxon>Pseudomonadati</taxon>
        <taxon>Pseudomonadota</taxon>
        <taxon>Alphaproteobacteria</taxon>
        <taxon>Hyphomicrobiales</taxon>
        <taxon>Rhizobiaceae</taxon>
        <taxon>Rhizobium/Agrobacterium group</taxon>
        <taxon>Pseudorhizobium</taxon>
    </lineage>
</organism>
<feature type="signal peptide" evidence="1">
    <location>
        <begin position="1"/>
        <end position="22"/>
    </location>
</feature>